<evidence type="ECO:0000313" key="2">
    <source>
        <dbReference type="Proteomes" id="UP001596154"/>
    </source>
</evidence>
<sequence length="122" mass="13454">MSARTLDVRGSVVGDGPQYELARTQLLALADQFPVGSRVRHVCGREGTVALDQPGHVPGLHFGHPTAVCLMGRWLDTPMVFVTWDNEYDLTWRVWVPVSKIRRGAAPAVNRPGNKARIGGRR</sequence>
<dbReference type="Proteomes" id="UP001596154">
    <property type="component" value="Unassembled WGS sequence"/>
</dbReference>
<name>A0ABW0UUH2_9ACTN</name>
<reference evidence="2" key="1">
    <citation type="journal article" date="2019" name="Int. J. Syst. Evol. Microbiol.">
        <title>The Global Catalogue of Microorganisms (GCM) 10K type strain sequencing project: providing services to taxonomists for standard genome sequencing and annotation.</title>
        <authorList>
            <consortium name="The Broad Institute Genomics Platform"/>
            <consortium name="The Broad Institute Genome Sequencing Center for Infectious Disease"/>
            <person name="Wu L."/>
            <person name="Ma J."/>
        </authorList>
    </citation>
    <scope>NUCLEOTIDE SEQUENCE [LARGE SCALE GENOMIC DNA]</scope>
    <source>
        <strain evidence="2">CGMCC 4.7248</strain>
    </source>
</reference>
<dbReference type="EMBL" id="JBHSNY010000006">
    <property type="protein sequence ID" value="MFC5635905.1"/>
    <property type="molecule type" value="Genomic_DNA"/>
</dbReference>
<organism evidence="1 2">
    <name type="scientific">Streptomyces bullii</name>
    <dbReference type="NCBI Taxonomy" id="349910"/>
    <lineage>
        <taxon>Bacteria</taxon>
        <taxon>Bacillati</taxon>
        <taxon>Actinomycetota</taxon>
        <taxon>Actinomycetes</taxon>
        <taxon>Kitasatosporales</taxon>
        <taxon>Streptomycetaceae</taxon>
        <taxon>Streptomyces</taxon>
    </lineage>
</organism>
<keyword evidence="2" id="KW-1185">Reference proteome</keyword>
<proteinExistence type="predicted"/>
<protein>
    <submittedName>
        <fullName evidence="1">Uncharacterized protein</fullName>
    </submittedName>
</protein>
<evidence type="ECO:0000313" key="1">
    <source>
        <dbReference type="EMBL" id="MFC5635905.1"/>
    </source>
</evidence>
<dbReference type="RefSeq" id="WP_381022895.1">
    <property type="nucleotide sequence ID" value="NZ_JBHSNY010000006.1"/>
</dbReference>
<accession>A0ABW0UUH2</accession>
<gene>
    <name evidence="1" type="ORF">ACFPZJ_19320</name>
</gene>
<comment type="caution">
    <text evidence="1">The sequence shown here is derived from an EMBL/GenBank/DDBJ whole genome shotgun (WGS) entry which is preliminary data.</text>
</comment>